<dbReference type="EMBL" id="FUKI01000135">
    <property type="protein sequence ID" value="SJM94788.1"/>
    <property type="molecule type" value="Genomic_DNA"/>
</dbReference>
<sequence length="146" mass="16576">MAKELFITQWFSNEMLLAGAALIKRLDEADAQVAAAFWLLDAEEKTWALTIVSSLIESEGPRKYYKRINDVNDSANPNEEIISLHDIQVVNTNNRIIRAIQHSNLGKALLENNRLGRNIIGDVSIEDMYLYRMDWTLLTPENTAVA</sequence>
<keyword evidence="2" id="KW-1185">Reference proteome</keyword>
<proteinExistence type="predicted"/>
<reference evidence="2" key="1">
    <citation type="submission" date="2017-02" db="EMBL/GenBank/DDBJ databases">
        <authorList>
            <person name="Daims H."/>
        </authorList>
    </citation>
    <scope>NUCLEOTIDE SEQUENCE [LARGE SCALE GENOMIC DNA]</scope>
</reference>
<dbReference type="OrthoDB" id="5567843at2"/>
<evidence type="ECO:0000313" key="1">
    <source>
        <dbReference type="EMBL" id="SJM94788.1"/>
    </source>
</evidence>
<dbReference type="Proteomes" id="UP000195667">
    <property type="component" value="Unassembled WGS sequence"/>
</dbReference>
<dbReference type="AlphaFoldDB" id="A0A1R4HEW6"/>
<organism evidence="1 2">
    <name type="scientific">Crenothrix polyspora</name>
    <dbReference type="NCBI Taxonomy" id="360316"/>
    <lineage>
        <taxon>Bacteria</taxon>
        <taxon>Pseudomonadati</taxon>
        <taxon>Pseudomonadota</taxon>
        <taxon>Gammaproteobacteria</taxon>
        <taxon>Methylococcales</taxon>
        <taxon>Crenotrichaceae</taxon>
        <taxon>Crenothrix</taxon>
    </lineage>
</organism>
<gene>
    <name evidence="1" type="ORF">CRENPOLYSF1_580061</name>
</gene>
<name>A0A1R4HEW6_9GAMM</name>
<evidence type="ECO:0000313" key="2">
    <source>
        <dbReference type="Proteomes" id="UP000195667"/>
    </source>
</evidence>
<protein>
    <submittedName>
        <fullName evidence="1">Uncharacterized protein</fullName>
    </submittedName>
</protein>
<dbReference type="RefSeq" id="WP_140396870.1">
    <property type="nucleotide sequence ID" value="NZ_FUKI01000135.1"/>
</dbReference>
<accession>A0A1R4HEW6</accession>